<reference evidence="4" key="1">
    <citation type="journal article" date="2019" name="Int. J. Syst. Evol. Microbiol.">
        <title>The Global Catalogue of Microorganisms (GCM) 10K type strain sequencing project: providing services to taxonomists for standard genome sequencing and annotation.</title>
        <authorList>
            <consortium name="The Broad Institute Genomics Platform"/>
            <consortium name="The Broad Institute Genome Sequencing Center for Infectious Disease"/>
            <person name="Wu L."/>
            <person name="Ma J."/>
        </authorList>
    </citation>
    <scope>NUCLEOTIDE SEQUENCE [LARGE SCALE GENOMIC DNA]</scope>
    <source>
        <strain evidence="4">JCM 3296</strain>
    </source>
</reference>
<accession>A0ABQ2UDX5</accession>
<feature type="region of interest" description="Disordered" evidence="1">
    <location>
        <begin position="61"/>
        <end position="88"/>
    </location>
</feature>
<evidence type="ECO:0000256" key="1">
    <source>
        <dbReference type="SAM" id="MobiDB-lite"/>
    </source>
</evidence>
<evidence type="ECO:0000256" key="2">
    <source>
        <dbReference type="SAM" id="Phobius"/>
    </source>
</evidence>
<feature type="transmembrane region" description="Helical" evidence="2">
    <location>
        <begin position="38"/>
        <end position="58"/>
    </location>
</feature>
<evidence type="ECO:0000313" key="3">
    <source>
        <dbReference type="EMBL" id="GGU21460.1"/>
    </source>
</evidence>
<proteinExistence type="predicted"/>
<dbReference type="RefSeq" id="WP_189252532.1">
    <property type="nucleotide sequence ID" value="NZ_BMRE01000002.1"/>
</dbReference>
<comment type="caution">
    <text evidence="3">The sequence shown here is derived from an EMBL/GenBank/DDBJ whole genome shotgun (WGS) entry which is preliminary data.</text>
</comment>
<evidence type="ECO:0000313" key="4">
    <source>
        <dbReference type="Proteomes" id="UP000649573"/>
    </source>
</evidence>
<name>A0ABQ2UDX5_9PSEU</name>
<keyword evidence="2" id="KW-1133">Transmembrane helix</keyword>
<protein>
    <submittedName>
        <fullName evidence="3">Uncharacterized protein</fullName>
    </submittedName>
</protein>
<keyword evidence="2" id="KW-0812">Transmembrane</keyword>
<keyword evidence="2" id="KW-0472">Membrane</keyword>
<dbReference type="EMBL" id="BMRE01000002">
    <property type="protein sequence ID" value="GGU21460.1"/>
    <property type="molecule type" value="Genomic_DNA"/>
</dbReference>
<keyword evidence="4" id="KW-1185">Reference proteome</keyword>
<organism evidence="3 4">
    <name type="scientific">Lentzea flava</name>
    <dbReference type="NCBI Taxonomy" id="103732"/>
    <lineage>
        <taxon>Bacteria</taxon>
        <taxon>Bacillati</taxon>
        <taxon>Actinomycetota</taxon>
        <taxon>Actinomycetes</taxon>
        <taxon>Pseudonocardiales</taxon>
        <taxon>Pseudonocardiaceae</taxon>
        <taxon>Lentzea</taxon>
    </lineage>
</organism>
<dbReference type="Proteomes" id="UP000649573">
    <property type="component" value="Unassembled WGS sequence"/>
</dbReference>
<sequence length="297" mass="31657">MNIEDELRGALDVSAPPPTTTLDQVLKRGRRRVFAQRAGAVLGVFAVVAGIGIGATTLNHAAPDPTPADQPDHGPATVEHATGWPRVETPPQIPYGTWSPATSAPPPAGRAVLQIPLCNTKEPLEVWGLGTEVLSAKTVDGLIDLVRRELPEVTVSNAPGNSIKDAIEFDLTDSGGTGSLSISAGRFPGTPQWHANDNLWSTGDCEPARRLSLADGTVMQLHGVRPFEPFQSLKQVLEVYRKDGLYVRLELRNFGSPDVRPDPDKPGVLQRVGAGRATLPLSEEQFSRLGPAIAEVG</sequence>
<gene>
    <name evidence="3" type="ORF">GCM10010178_12100</name>
</gene>